<evidence type="ECO:0000313" key="9">
    <source>
        <dbReference type="EMBL" id="TMS37834.1"/>
    </source>
</evidence>
<feature type="compositionally biased region" description="Polar residues" evidence="7">
    <location>
        <begin position="582"/>
        <end position="600"/>
    </location>
</feature>
<dbReference type="EMBL" id="AZBU02000001">
    <property type="protein sequence ID" value="TMS37834.1"/>
    <property type="molecule type" value="Genomic_DNA"/>
</dbReference>
<feature type="region of interest" description="Disordered" evidence="7">
    <location>
        <begin position="795"/>
        <end position="814"/>
    </location>
</feature>
<evidence type="ECO:0000256" key="4">
    <source>
        <dbReference type="ARBA" id="ARBA00023136"/>
    </source>
</evidence>
<dbReference type="SMART" id="SM00907">
    <property type="entry name" value="GDNF"/>
    <property type="match status" value="1"/>
</dbReference>
<keyword evidence="10" id="KW-1185">Reference proteome</keyword>
<gene>
    <name evidence="9" type="ORF">L596_004685</name>
</gene>
<evidence type="ECO:0000256" key="3">
    <source>
        <dbReference type="ARBA" id="ARBA00022729"/>
    </source>
</evidence>
<keyword evidence="6" id="KW-0175">Coiled coil</keyword>
<evidence type="ECO:0000256" key="1">
    <source>
        <dbReference type="ARBA" id="ARBA00004236"/>
    </source>
</evidence>
<dbReference type="InterPro" id="IPR016017">
    <property type="entry name" value="GDNF/GAS1"/>
</dbReference>
<feature type="region of interest" description="Disordered" evidence="7">
    <location>
        <begin position="679"/>
        <end position="707"/>
    </location>
</feature>
<protein>
    <recommendedName>
        <fullName evidence="8">GDNF/GAS1 domain-containing protein</fullName>
    </recommendedName>
</protein>
<keyword evidence="3" id="KW-0732">Signal</keyword>
<keyword evidence="5" id="KW-0325">Glycoprotein</keyword>
<reference evidence="9 10" key="1">
    <citation type="journal article" date="2015" name="Genome Biol.">
        <title>Comparative genomics of Steinernema reveals deeply conserved gene regulatory networks.</title>
        <authorList>
            <person name="Dillman A.R."/>
            <person name="Macchietto M."/>
            <person name="Porter C.F."/>
            <person name="Rogers A."/>
            <person name="Williams B."/>
            <person name="Antoshechkin I."/>
            <person name="Lee M.M."/>
            <person name="Goodwin Z."/>
            <person name="Lu X."/>
            <person name="Lewis E.E."/>
            <person name="Goodrich-Blair H."/>
            <person name="Stock S.P."/>
            <person name="Adams B.J."/>
            <person name="Sternberg P.W."/>
            <person name="Mortazavi A."/>
        </authorList>
    </citation>
    <scope>NUCLEOTIDE SEQUENCE [LARGE SCALE GENOMIC DNA]</scope>
    <source>
        <strain evidence="9 10">ALL</strain>
    </source>
</reference>
<feature type="compositionally biased region" description="Acidic residues" evidence="7">
    <location>
        <begin position="763"/>
        <end position="772"/>
    </location>
</feature>
<evidence type="ECO:0000256" key="5">
    <source>
        <dbReference type="ARBA" id="ARBA00023180"/>
    </source>
</evidence>
<proteinExistence type="predicted"/>
<feature type="compositionally biased region" description="Polar residues" evidence="7">
    <location>
        <begin position="257"/>
        <end position="272"/>
    </location>
</feature>
<sequence>MRWLILFPLLVLGACVDHRFQCKNKLAALKSVCGTSSAFCSATSLSDCVLKIRKITEAQHSQSFADFYCSEIRRYVQRHPCERRLRLAETNHASGVRLTRSPDAESIQRWRNQLRTDLHREVHTISQSNESCYHALYNNCLRHVSCRELWKIFRQLCTVDAQNQCQMTSKEDCWQSFEGISWTGLGTCTCFDDNSDCHWIRLQTNYNKCIYEIVQGHEEVEKIGSRQGAQKAKEVGSSSSQATPNNMYGTRKEYRPPSNSIQQHSTAQQQKPLSKRPGTAQNEKHFGSPTETQSPTTPPSSKPRGSPPRTHTSSQSRETFPIRPQPSNGNGNYATSHWRNQPNSFESQGSSVQGSESKESDPQRPNGHDPKSGFTGSRLDQEFFPTRAHIQIVPGAPQHGRVTLGTSSSDRRGQEASTDFRRPQGDSSSEGVQRNNDLIRVTNQDQSRMSGTQNSHRKEQVRVNQNSQRFKPTETVNNPVVSTSGHVRQMQTVSRNSGAAHTLSPTSAPIGVSVEEQRRRQHELFLMQQQERQFHEREMAAYRHRIAEEKKQREFEKAKLELGRKQQTLVRTKQKQEQEQENNGFLSPPRSFSGSHNSDFVSKHAQKPVSNSKWSTSTPRARTTSNSATISATVSESAHKFLVSSPAPSDTIFSSPLNLTMQQTSAEKKISSNRRVLQSLGNKPDWKPTDNPTSQKKKTRPTMRPPSWRLALIEDPNSSSSSVSEIVTTQTVSTNLEKPPTSPVMNSSTVGVTPSIKHVEENRNEEDNEDNDGYGGGLQFHSDVIFSKKKFQPADEDAYNGRSKRGSVGRSAHPPQSLPLINAFVHFGQNLFYCKLSEGLRSEKRRARVTSVRSVLAPAKEDTRALGDTFGRPELSRAHVARPRRRRGRGDTSAREMEVERAWLLWLLTKCGKT</sequence>
<dbReference type="Proteomes" id="UP000298663">
    <property type="component" value="Unassembled WGS sequence"/>
</dbReference>
<name>A0A4U8UXM7_STECR</name>
<feature type="region of interest" description="Disordered" evidence="7">
    <location>
        <begin position="731"/>
        <end position="778"/>
    </location>
</feature>
<feature type="compositionally biased region" description="Polar residues" evidence="7">
    <location>
        <begin position="608"/>
        <end position="630"/>
    </location>
</feature>
<evidence type="ECO:0000256" key="6">
    <source>
        <dbReference type="SAM" id="Coils"/>
    </source>
</evidence>
<feature type="compositionally biased region" description="Low complexity" evidence="7">
    <location>
        <begin position="344"/>
        <end position="355"/>
    </location>
</feature>
<feature type="region of interest" description="Disordered" evidence="7">
    <location>
        <begin position="566"/>
        <end position="630"/>
    </location>
</feature>
<feature type="compositionally biased region" description="Basic residues" evidence="7">
    <location>
        <begin position="879"/>
        <end position="888"/>
    </location>
</feature>
<comment type="subcellular location">
    <subcellularLocation>
        <location evidence="1">Cell membrane</location>
    </subcellularLocation>
</comment>
<feature type="region of interest" description="Disordered" evidence="7">
    <location>
        <begin position="866"/>
        <end position="893"/>
    </location>
</feature>
<feature type="compositionally biased region" description="Basic and acidic residues" evidence="7">
    <location>
        <begin position="356"/>
        <end position="371"/>
    </location>
</feature>
<keyword evidence="2" id="KW-1003">Cell membrane</keyword>
<comment type="caution">
    <text evidence="9">The sequence shown here is derived from an EMBL/GenBank/DDBJ whole genome shotgun (WGS) entry which is preliminary data.</text>
</comment>
<feature type="compositionally biased region" description="Polar residues" evidence="7">
    <location>
        <begin position="462"/>
        <end position="480"/>
    </location>
</feature>
<dbReference type="InterPro" id="IPR037193">
    <property type="entry name" value="GDNF_alpha"/>
</dbReference>
<dbReference type="PROSITE" id="PS51257">
    <property type="entry name" value="PROKAR_LIPOPROTEIN"/>
    <property type="match status" value="1"/>
</dbReference>
<feature type="compositionally biased region" description="Polar residues" evidence="7">
    <location>
        <begin position="236"/>
        <end position="248"/>
    </location>
</feature>
<feature type="region of interest" description="Disordered" evidence="7">
    <location>
        <begin position="391"/>
        <end position="480"/>
    </location>
</feature>
<dbReference type="OrthoDB" id="6374728at2759"/>
<feature type="compositionally biased region" description="Polar residues" evidence="7">
    <location>
        <begin position="743"/>
        <end position="752"/>
    </location>
</feature>
<feature type="compositionally biased region" description="Polar residues" evidence="7">
    <location>
        <begin position="425"/>
        <end position="454"/>
    </location>
</feature>
<dbReference type="AlphaFoldDB" id="A0A4U8UXM7"/>
<feature type="domain" description="GDNF/GAS1" evidence="8">
    <location>
        <begin position="132"/>
        <end position="209"/>
    </location>
</feature>
<evidence type="ECO:0000256" key="2">
    <source>
        <dbReference type="ARBA" id="ARBA00022475"/>
    </source>
</evidence>
<dbReference type="SUPFAM" id="SSF110035">
    <property type="entry name" value="GDNF receptor-like"/>
    <property type="match status" value="1"/>
</dbReference>
<feature type="compositionally biased region" description="Basic and acidic residues" evidence="7">
    <location>
        <begin position="409"/>
        <end position="424"/>
    </location>
</feature>
<evidence type="ECO:0000256" key="7">
    <source>
        <dbReference type="SAM" id="MobiDB-lite"/>
    </source>
</evidence>
<keyword evidence="4" id="KW-0472">Membrane</keyword>
<organism evidence="9 10">
    <name type="scientific">Steinernema carpocapsae</name>
    <name type="common">Entomopathogenic nematode</name>
    <dbReference type="NCBI Taxonomy" id="34508"/>
    <lineage>
        <taxon>Eukaryota</taxon>
        <taxon>Metazoa</taxon>
        <taxon>Ecdysozoa</taxon>
        <taxon>Nematoda</taxon>
        <taxon>Chromadorea</taxon>
        <taxon>Rhabditida</taxon>
        <taxon>Tylenchina</taxon>
        <taxon>Panagrolaimomorpha</taxon>
        <taxon>Strongyloidoidea</taxon>
        <taxon>Steinernematidae</taxon>
        <taxon>Steinernema</taxon>
    </lineage>
</organism>
<accession>A0A4U8UXM7</accession>
<feature type="region of interest" description="Disordered" evidence="7">
    <location>
        <begin position="224"/>
        <end position="378"/>
    </location>
</feature>
<feature type="compositionally biased region" description="Polar residues" evidence="7">
    <location>
        <begin position="325"/>
        <end position="343"/>
    </location>
</feature>
<evidence type="ECO:0000313" key="10">
    <source>
        <dbReference type="Proteomes" id="UP000298663"/>
    </source>
</evidence>
<feature type="coiled-coil region" evidence="6">
    <location>
        <begin position="532"/>
        <end position="559"/>
    </location>
</feature>
<reference evidence="9 10" key="2">
    <citation type="journal article" date="2019" name="G3 (Bethesda)">
        <title>Hybrid Assembly of the Genome of the Entomopathogenic Nematode Steinernema carpocapsae Identifies the X-Chromosome.</title>
        <authorList>
            <person name="Serra L."/>
            <person name="Macchietto M."/>
            <person name="Macias-Munoz A."/>
            <person name="McGill C.J."/>
            <person name="Rodriguez I.M."/>
            <person name="Rodriguez B."/>
            <person name="Murad R."/>
            <person name="Mortazavi A."/>
        </authorList>
    </citation>
    <scope>NUCLEOTIDE SEQUENCE [LARGE SCALE GENOMIC DNA]</scope>
    <source>
        <strain evidence="9 10">ALL</strain>
    </source>
</reference>
<dbReference type="GO" id="GO:0005886">
    <property type="term" value="C:plasma membrane"/>
    <property type="evidence" value="ECO:0007669"/>
    <property type="project" value="UniProtKB-SubCell"/>
</dbReference>
<evidence type="ECO:0000259" key="8">
    <source>
        <dbReference type="SMART" id="SM00907"/>
    </source>
</evidence>